<evidence type="ECO:0000313" key="2">
    <source>
        <dbReference type="EMBL" id="RAK18757.1"/>
    </source>
</evidence>
<dbReference type="RefSeq" id="WP_111550158.1">
    <property type="nucleotide sequence ID" value="NZ_LIQE01000010.1"/>
</dbReference>
<dbReference type="Pfam" id="PF01636">
    <property type="entry name" value="APH"/>
    <property type="match status" value="1"/>
</dbReference>
<comment type="caution">
    <text evidence="2">The sequence shown here is derived from an EMBL/GenBank/DDBJ whole genome shotgun (WGS) entry which is preliminary data.</text>
</comment>
<keyword evidence="3" id="KW-1185">Reference proteome</keyword>
<feature type="domain" description="Aminoglycoside phosphotransferase" evidence="1">
    <location>
        <begin position="47"/>
        <end position="259"/>
    </location>
</feature>
<dbReference type="Gene3D" id="3.90.1200.10">
    <property type="match status" value="1"/>
</dbReference>
<dbReference type="InterPro" id="IPR002575">
    <property type="entry name" value="Aminoglycoside_PTrfase"/>
</dbReference>
<dbReference type="GO" id="GO:0016740">
    <property type="term" value="F:transferase activity"/>
    <property type="evidence" value="ECO:0007669"/>
    <property type="project" value="UniProtKB-KW"/>
</dbReference>
<dbReference type="EMBL" id="QLMG01000011">
    <property type="protein sequence ID" value="RAK18757.1"/>
    <property type="molecule type" value="Genomic_DNA"/>
</dbReference>
<evidence type="ECO:0000259" key="1">
    <source>
        <dbReference type="Pfam" id="PF01636"/>
    </source>
</evidence>
<dbReference type="Proteomes" id="UP000249165">
    <property type="component" value="Unassembled WGS sequence"/>
</dbReference>
<organism evidence="2 3">
    <name type="scientific">Salipiger aestuarii</name>
    <dbReference type="NCBI Taxonomy" id="568098"/>
    <lineage>
        <taxon>Bacteria</taxon>
        <taxon>Pseudomonadati</taxon>
        <taxon>Pseudomonadota</taxon>
        <taxon>Alphaproteobacteria</taxon>
        <taxon>Rhodobacterales</taxon>
        <taxon>Roseobacteraceae</taxon>
        <taxon>Salipiger</taxon>
    </lineage>
</organism>
<evidence type="ECO:0000313" key="3">
    <source>
        <dbReference type="Proteomes" id="UP000249165"/>
    </source>
</evidence>
<sequence>MSTPEDGPGPAATHIDIRTARDSARLALARHCPAGRFGLGSLRNAAADRRAHVFCAATPDARLVVKVFAPGGGDKGRAQFARQDLVATALPGRAPEVLFYDDELRVLGMRYVDGPSLAEIWPTLTPPEQLAKLERAGDWLAAFHALTVAPHPFRPRGPLDWLIALAESHRQRRREIPDFAVFEQHVAELQGAFPRVRGTPSQRAILHRDLHLSNLMQTRDGLVGLDFENNRPDEPLRDLVWLLVDAMARGDPEQPPHPAASALAAGYRQIAARADAMIFIQRLVALGIWANTTTRPSQHNLARFVAARQVAGVKEPLFQV</sequence>
<dbReference type="AlphaFoldDB" id="A0A327YE22"/>
<protein>
    <submittedName>
        <fullName evidence="2">Phosphotransferase family enzyme</fullName>
    </submittedName>
</protein>
<keyword evidence="2" id="KW-0808">Transferase</keyword>
<dbReference type="SUPFAM" id="SSF56112">
    <property type="entry name" value="Protein kinase-like (PK-like)"/>
    <property type="match status" value="1"/>
</dbReference>
<name>A0A327YE22_9RHOB</name>
<accession>A0A327YE22</accession>
<proteinExistence type="predicted"/>
<dbReference type="InterPro" id="IPR011009">
    <property type="entry name" value="Kinase-like_dom_sf"/>
</dbReference>
<reference evidence="2 3" key="1">
    <citation type="submission" date="2018-06" db="EMBL/GenBank/DDBJ databases">
        <title>Genomic Encyclopedia of Archaeal and Bacterial Type Strains, Phase II (KMG-II): from individual species to whole genera.</title>
        <authorList>
            <person name="Goeker M."/>
        </authorList>
    </citation>
    <scope>NUCLEOTIDE SEQUENCE [LARGE SCALE GENOMIC DNA]</scope>
    <source>
        <strain evidence="2 3">DSM 22011</strain>
    </source>
</reference>
<gene>
    <name evidence="2" type="ORF">ATI53_101135</name>
</gene>
<dbReference type="OrthoDB" id="7847519at2"/>